<keyword evidence="4 14" id="KW-0240">DNA-directed RNA polymerase</keyword>
<evidence type="ECO:0000256" key="13">
    <source>
        <dbReference type="RuleBase" id="RU000434"/>
    </source>
</evidence>
<dbReference type="GO" id="GO:0032549">
    <property type="term" value="F:ribonucleoside binding"/>
    <property type="evidence" value="ECO:0007669"/>
    <property type="project" value="InterPro"/>
</dbReference>
<dbReference type="Gene3D" id="2.40.270.10">
    <property type="entry name" value="DNA-directed RNA polymerase, subunit 2, domain 6"/>
    <property type="match status" value="1"/>
</dbReference>
<dbReference type="InterPro" id="IPR014724">
    <property type="entry name" value="RNA_pol_RPB2_OB-fold"/>
</dbReference>
<evidence type="ECO:0000256" key="8">
    <source>
        <dbReference type="ARBA" id="ARBA00022771"/>
    </source>
</evidence>
<dbReference type="Gene3D" id="3.90.1800.10">
    <property type="entry name" value="RNA polymerase alpha subunit dimerisation domain"/>
    <property type="match status" value="2"/>
</dbReference>
<dbReference type="GO" id="GO:0003677">
    <property type="term" value="F:DNA binding"/>
    <property type="evidence" value="ECO:0007669"/>
    <property type="project" value="InterPro"/>
</dbReference>
<dbReference type="InterPro" id="IPR007641">
    <property type="entry name" value="RNA_pol_Rpb2_7"/>
</dbReference>
<dbReference type="InterPro" id="IPR007642">
    <property type="entry name" value="RNA_pol_Rpb2_2"/>
</dbReference>
<feature type="domain" description="DNA-directed RNA polymerase subunit 2 hybrid-binding" evidence="15">
    <location>
        <begin position="662"/>
        <end position="1014"/>
    </location>
</feature>
<feature type="domain" description="RNA polymerase Rpb2" evidence="19">
    <location>
        <begin position="449"/>
        <end position="513"/>
    </location>
</feature>
<dbReference type="FunFam" id="3.90.1100.10:FF:000016">
    <property type="entry name" value="DNA-directed RNA polymerase subunit beta"/>
    <property type="match status" value="1"/>
</dbReference>
<evidence type="ECO:0000256" key="12">
    <source>
        <dbReference type="ARBA" id="ARBA00047768"/>
    </source>
</evidence>
<dbReference type="InterPro" id="IPR037033">
    <property type="entry name" value="DNA-dir_RNAP_su2_hyb_sf"/>
</dbReference>
<name>A0A7R8UDK4_HERIL</name>
<evidence type="ECO:0000259" key="18">
    <source>
        <dbReference type="Pfam" id="PF04563"/>
    </source>
</evidence>
<evidence type="ECO:0000256" key="5">
    <source>
        <dbReference type="ARBA" id="ARBA00022679"/>
    </source>
</evidence>
<keyword evidence="6 14" id="KW-0548">Nucleotidyltransferase</keyword>
<keyword evidence="5 14" id="KW-0808">Transferase</keyword>
<dbReference type="InterPro" id="IPR015712">
    <property type="entry name" value="DNA-dir_RNA_pol_su2"/>
</dbReference>
<evidence type="ECO:0000259" key="20">
    <source>
        <dbReference type="Pfam" id="PF06883"/>
    </source>
</evidence>
<evidence type="ECO:0000256" key="1">
    <source>
        <dbReference type="ARBA" id="ARBA00004604"/>
    </source>
</evidence>
<organism evidence="21 22">
    <name type="scientific">Hermetia illucens</name>
    <name type="common">Black soldier fly</name>
    <dbReference type="NCBI Taxonomy" id="343691"/>
    <lineage>
        <taxon>Eukaryota</taxon>
        <taxon>Metazoa</taxon>
        <taxon>Ecdysozoa</taxon>
        <taxon>Arthropoda</taxon>
        <taxon>Hexapoda</taxon>
        <taxon>Insecta</taxon>
        <taxon>Pterygota</taxon>
        <taxon>Neoptera</taxon>
        <taxon>Endopterygota</taxon>
        <taxon>Diptera</taxon>
        <taxon>Brachycera</taxon>
        <taxon>Stratiomyomorpha</taxon>
        <taxon>Stratiomyidae</taxon>
        <taxon>Hermetiinae</taxon>
        <taxon>Hermetia</taxon>
    </lineage>
</organism>
<evidence type="ECO:0000313" key="22">
    <source>
        <dbReference type="Proteomes" id="UP000594454"/>
    </source>
</evidence>
<dbReference type="OrthoDB" id="10248617at2759"/>
<evidence type="ECO:0000259" key="17">
    <source>
        <dbReference type="Pfam" id="PF04561"/>
    </source>
</evidence>
<dbReference type="CDD" id="cd00653">
    <property type="entry name" value="RNA_pol_B_RPB2"/>
    <property type="match status" value="1"/>
</dbReference>
<keyword evidence="10 14" id="KW-0804">Transcription</keyword>
<evidence type="ECO:0000256" key="14">
    <source>
        <dbReference type="RuleBase" id="RU363031"/>
    </source>
</evidence>
<dbReference type="Pfam" id="PF04565">
    <property type="entry name" value="RNA_pol_Rpb2_3"/>
    <property type="match status" value="1"/>
</dbReference>
<dbReference type="PROSITE" id="PS01166">
    <property type="entry name" value="RNA_POL_BETA"/>
    <property type="match status" value="1"/>
</dbReference>
<dbReference type="Pfam" id="PF00562">
    <property type="entry name" value="RNA_pol_Rpb2_6"/>
    <property type="match status" value="1"/>
</dbReference>
<feature type="domain" description="RNA polymerase beta subunit protrusion" evidence="18">
    <location>
        <begin position="28"/>
        <end position="420"/>
    </location>
</feature>
<evidence type="ECO:0000256" key="10">
    <source>
        <dbReference type="ARBA" id="ARBA00023163"/>
    </source>
</evidence>
<feature type="domain" description="RNA polymerase Rpb2" evidence="17">
    <location>
        <begin position="178"/>
        <end position="367"/>
    </location>
</feature>
<dbReference type="InterPro" id="IPR007644">
    <property type="entry name" value="RNA_pol_bsu_protrusion"/>
</dbReference>
<evidence type="ECO:0000313" key="21">
    <source>
        <dbReference type="EMBL" id="CAD7078797.1"/>
    </source>
</evidence>
<dbReference type="PANTHER" id="PTHR20856">
    <property type="entry name" value="DNA-DIRECTED RNA POLYMERASE I SUBUNIT 2"/>
    <property type="match status" value="1"/>
</dbReference>
<accession>A0A7R8UDK4</accession>
<dbReference type="FunFam" id="3.90.1100.10:FF:000008">
    <property type="entry name" value="DNA-directed RNA polymerase subunit beta"/>
    <property type="match status" value="1"/>
</dbReference>
<dbReference type="Pfam" id="PF04560">
    <property type="entry name" value="RNA_pol_Rpb2_7"/>
    <property type="match status" value="1"/>
</dbReference>
<comment type="subcellular location">
    <subcellularLocation>
        <location evidence="1">Nucleus</location>
        <location evidence="1">Nucleolus</location>
    </subcellularLocation>
</comment>
<feature type="domain" description="DNA-directed RNA polymerase I subunit RPA2" evidence="20">
    <location>
        <begin position="557"/>
        <end position="612"/>
    </location>
</feature>
<evidence type="ECO:0000256" key="4">
    <source>
        <dbReference type="ARBA" id="ARBA00022478"/>
    </source>
</evidence>
<keyword evidence="22" id="KW-1185">Reference proteome</keyword>
<evidence type="ECO:0000256" key="7">
    <source>
        <dbReference type="ARBA" id="ARBA00022723"/>
    </source>
</evidence>
<dbReference type="InterPro" id="IPR007120">
    <property type="entry name" value="DNA-dir_RNAP_su2_dom"/>
</dbReference>
<feature type="domain" description="RNA polymerase Rpb2" evidence="16">
    <location>
        <begin position="1016"/>
        <end position="1095"/>
    </location>
</feature>
<dbReference type="InterPro" id="IPR007121">
    <property type="entry name" value="RNA_pol_bsu_CS"/>
</dbReference>
<dbReference type="EMBL" id="LR899009">
    <property type="protein sequence ID" value="CAD7078797.1"/>
    <property type="molecule type" value="Genomic_DNA"/>
</dbReference>
<sequence length="1099" mass="124372">MKENLPLTNSRPEFKQFKKGFNEILTSLGQPHIDSFNQMLSNGLNTSAANITPLRFQLPTGEKVEVKVESIHISSPSVPPDAFGTKDKKVYPMECRQRGETYKGMCSARIGWNINGLQKPSVDVELGEVPIMLKSDACNLKGLTPEQLVKRGEHENEWGGYFIVKGNEKMIRMLLMTRRNYPIAVKRSVWKDRGALFSDLGILVRTARNDETSFNNVLHYLNNGSAKFMFSQSKMLSYVPVCLLLRALTNKTDDIIYSDLLRGYEADQYYSQCIQNMLRELHEEGIHTQLECKNYVGELFRSRFIELPPWTENVAITDYILNERILVHLYSHEDKYNFIVLMVQKLFQCAQEKTKVENVDGVMMQDVLLGGHLYQRVLIERIEMWLIYLQRSILKKCNDGSSNLSPALFAACIRQAGTITRSIESFLATGSISSRSGLGLMQSTGLVIMAENINRMRYMSHFRAVHRGSYFTTMRTTEARQLLPDAWGFICPVHTPDGAPCGLLNHLTVNCQISGAPDKTLVAKIPEILIELGMAPISSRKFSNEHTTCVMLEGRVLGYIREVDVSRIVDKLRYLKVNGELPQMMEIVSLPYEEKGQYSGLFLFVGPARMMRPVKNLHLNKVEFIGTFEQVYMNIAIDVKEIYPNVTTHMELSKTSFLSNLANLIPMPDCNQSPRNMYQCQMGKQTMGTPCQNFNLQSETKLYRLQTPSSPLFRTTHYDNIDLDDFAMGTNAIVAVISYTGYDMEDAMIINKSAHERGFAYGSIYKSQFIELRGNDYFARNPHDPELAKYIDNDGLPAPGTKLTYKCVLYCYFDTDEATYKVVKNEEKEDAVVDNVRYCGSFALNAPKKICITIRIPRKANIGDKFASRAGQKGICSQKYPAEDLPFTESGLIPDIVFNPHGFPSRMTIAMMIEAMAGKSAAIHGLAHDATPFRFSEKNTAIDYFGKMLQAGGYNYYGTERMYSGVDGREIVADVFFGVVYYQRLRHMVFDKWQVRSTGPVDVITQQPIKGRKRGGGVRFGEMERDALISHGSAFLLQDRPMRRIVKRSNTGLTATPSTCKLCHDSTNIGFIEVPFAFKYLVTELASVNINANFKLSVI</sequence>
<dbReference type="GO" id="GO:0003899">
    <property type="term" value="F:DNA-directed RNA polymerase activity"/>
    <property type="evidence" value="ECO:0007669"/>
    <property type="project" value="UniProtKB-EC"/>
</dbReference>
<dbReference type="GO" id="GO:0000428">
    <property type="term" value="C:DNA-directed RNA polymerase complex"/>
    <property type="evidence" value="ECO:0007669"/>
    <property type="project" value="UniProtKB-KW"/>
</dbReference>
<keyword evidence="9" id="KW-0862">Zinc</keyword>
<dbReference type="Proteomes" id="UP000594454">
    <property type="component" value="Chromosome 1"/>
</dbReference>
<keyword evidence="8" id="KW-0863">Zinc-finger</keyword>
<reference evidence="21 22" key="1">
    <citation type="submission" date="2020-11" db="EMBL/GenBank/DDBJ databases">
        <authorList>
            <person name="Wallbank WR R."/>
            <person name="Pardo Diaz C."/>
            <person name="Kozak K."/>
            <person name="Martin S."/>
            <person name="Jiggins C."/>
            <person name="Moest M."/>
            <person name="Warren A I."/>
            <person name="Generalovic N T."/>
            <person name="Byers J.R.P. K."/>
            <person name="Montejo-Kovacevich G."/>
            <person name="Yen C E."/>
        </authorList>
    </citation>
    <scope>NUCLEOTIDE SEQUENCE [LARGE SCALE GENOMIC DNA]</scope>
</reference>
<protein>
    <recommendedName>
        <fullName evidence="14">DNA-directed RNA polymerase subunit beta</fullName>
        <ecNumber evidence="14">2.7.7.6</ecNumber>
    </recommendedName>
</protein>
<dbReference type="Pfam" id="PF04561">
    <property type="entry name" value="RNA_pol_Rpb2_2"/>
    <property type="match status" value="1"/>
</dbReference>
<dbReference type="GO" id="GO:0006351">
    <property type="term" value="P:DNA-templated transcription"/>
    <property type="evidence" value="ECO:0007669"/>
    <property type="project" value="InterPro"/>
</dbReference>
<comment type="catalytic activity">
    <reaction evidence="12">
        <text>RNA(n) + a ribonucleoside 5'-triphosphate = RNA(n+1) + diphosphate</text>
        <dbReference type="Rhea" id="RHEA:21248"/>
        <dbReference type="Rhea" id="RHEA-COMP:14527"/>
        <dbReference type="Rhea" id="RHEA-COMP:17342"/>
        <dbReference type="ChEBI" id="CHEBI:33019"/>
        <dbReference type="ChEBI" id="CHEBI:61557"/>
        <dbReference type="ChEBI" id="CHEBI:140395"/>
        <dbReference type="EC" id="2.7.7.6"/>
    </reaction>
    <physiologicalReaction direction="left-to-right" evidence="12">
        <dbReference type="Rhea" id="RHEA:21249"/>
    </physiologicalReaction>
</comment>
<dbReference type="InParanoid" id="A0A7R8UDK4"/>
<evidence type="ECO:0000259" key="19">
    <source>
        <dbReference type="Pfam" id="PF04565"/>
    </source>
</evidence>
<evidence type="ECO:0000256" key="3">
    <source>
        <dbReference type="ARBA" id="ARBA00011251"/>
    </source>
</evidence>
<dbReference type="FunFam" id="2.40.270.10:FF:000011">
    <property type="entry name" value="DNA-directed RNA polymerase subunit beta"/>
    <property type="match status" value="1"/>
</dbReference>
<dbReference type="Gene3D" id="3.90.1110.10">
    <property type="entry name" value="RNA polymerase Rpb2, domain 2"/>
    <property type="match status" value="1"/>
</dbReference>
<dbReference type="Gene3D" id="2.40.50.150">
    <property type="match status" value="1"/>
</dbReference>
<dbReference type="GO" id="GO:0005730">
    <property type="term" value="C:nucleolus"/>
    <property type="evidence" value="ECO:0007669"/>
    <property type="project" value="UniProtKB-SubCell"/>
</dbReference>
<gene>
    <name evidence="21" type="ORF">HERILL_LOCUS2046</name>
</gene>
<dbReference type="InterPro" id="IPR037034">
    <property type="entry name" value="RNA_pol_Rpb2_2_sf"/>
</dbReference>
<comment type="similarity">
    <text evidence="2 13">Belongs to the RNA polymerase beta chain family.</text>
</comment>
<evidence type="ECO:0000256" key="11">
    <source>
        <dbReference type="ARBA" id="ARBA00023242"/>
    </source>
</evidence>
<dbReference type="InterPro" id="IPR007645">
    <property type="entry name" value="RNA_pol_Rpb2_3"/>
</dbReference>
<dbReference type="Pfam" id="PF06883">
    <property type="entry name" value="RNA_pol_Rpa2_4"/>
    <property type="match status" value="1"/>
</dbReference>
<dbReference type="SUPFAM" id="SSF64484">
    <property type="entry name" value="beta and beta-prime subunits of DNA dependent RNA-polymerase"/>
    <property type="match status" value="1"/>
</dbReference>
<dbReference type="GO" id="GO:0008270">
    <property type="term" value="F:zinc ion binding"/>
    <property type="evidence" value="ECO:0007669"/>
    <property type="project" value="UniProtKB-KW"/>
</dbReference>
<evidence type="ECO:0000256" key="9">
    <source>
        <dbReference type="ARBA" id="ARBA00022833"/>
    </source>
</evidence>
<dbReference type="AlphaFoldDB" id="A0A7R8UDK4"/>
<evidence type="ECO:0000259" key="15">
    <source>
        <dbReference type="Pfam" id="PF00562"/>
    </source>
</evidence>
<comment type="function">
    <text evidence="14">DNA-dependent RNA polymerase catalyzes the transcription of DNA into RNA using the four ribonucleoside triphosphates as substrates.</text>
</comment>
<dbReference type="Pfam" id="PF04563">
    <property type="entry name" value="RNA_pol_Rpb2_1"/>
    <property type="match status" value="1"/>
</dbReference>
<keyword evidence="7" id="KW-0479">Metal-binding</keyword>
<evidence type="ECO:0000256" key="6">
    <source>
        <dbReference type="ARBA" id="ARBA00022695"/>
    </source>
</evidence>
<keyword evidence="11" id="KW-0539">Nucleus</keyword>
<evidence type="ECO:0000259" key="16">
    <source>
        <dbReference type="Pfam" id="PF04560"/>
    </source>
</evidence>
<dbReference type="InterPro" id="IPR009674">
    <property type="entry name" value="Rpa2_dom_4"/>
</dbReference>
<comment type="subunit">
    <text evidence="3">Component of the RNA polymerase I (Pol I) complex consisting of at least 13 subunits.</text>
</comment>
<dbReference type="Gene3D" id="3.90.1100.10">
    <property type="match status" value="1"/>
</dbReference>
<dbReference type="FunCoup" id="A0A7R8UDK4">
    <property type="interactions" value="1057"/>
</dbReference>
<dbReference type="EC" id="2.7.7.6" evidence="14"/>
<dbReference type="Gene3D" id="3.90.1070.20">
    <property type="match status" value="1"/>
</dbReference>
<proteinExistence type="inferred from homology"/>
<evidence type="ECO:0000256" key="2">
    <source>
        <dbReference type="ARBA" id="ARBA00006835"/>
    </source>
</evidence>